<dbReference type="GO" id="GO:0005777">
    <property type="term" value="C:peroxisome"/>
    <property type="evidence" value="ECO:0007669"/>
    <property type="project" value="TreeGrafter"/>
</dbReference>
<gene>
    <name evidence="7" type="ORF">OAUR00152_LOCUS14375</name>
    <name evidence="8" type="ORF">OAUR00152_LOCUS14376</name>
</gene>
<evidence type="ECO:0000313" key="8">
    <source>
        <dbReference type="EMBL" id="CAE2237324.1"/>
    </source>
</evidence>
<dbReference type="UniPathway" id="UPA00057"/>
<keyword evidence="4" id="KW-0418">Kinase</keyword>
<evidence type="ECO:0000256" key="6">
    <source>
        <dbReference type="SAM" id="MobiDB-lite"/>
    </source>
</evidence>
<accession>A0A6U6ERT3</accession>
<keyword evidence="3" id="KW-0547">Nucleotide-binding</keyword>
<organism evidence="7">
    <name type="scientific">Odontella aurita</name>
    <dbReference type="NCBI Taxonomy" id="265563"/>
    <lineage>
        <taxon>Eukaryota</taxon>
        <taxon>Sar</taxon>
        <taxon>Stramenopiles</taxon>
        <taxon>Ochrophyta</taxon>
        <taxon>Bacillariophyta</taxon>
        <taxon>Mediophyceae</taxon>
        <taxon>Biddulphiophycidae</taxon>
        <taxon>Eupodiscales</taxon>
        <taxon>Odontellaceae</taxon>
        <taxon>Odontella</taxon>
    </lineage>
</organism>
<reference evidence="7" key="1">
    <citation type="submission" date="2021-01" db="EMBL/GenBank/DDBJ databases">
        <authorList>
            <person name="Corre E."/>
            <person name="Pelletier E."/>
            <person name="Niang G."/>
            <person name="Scheremetjew M."/>
            <person name="Finn R."/>
            <person name="Kale V."/>
            <person name="Holt S."/>
            <person name="Cochrane G."/>
            <person name="Meng A."/>
            <person name="Brown T."/>
            <person name="Cohen L."/>
        </authorList>
    </citation>
    <scope>NUCLEOTIDE SEQUENCE</scope>
    <source>
        <strain evidence="7">Isolate 1302-5</strain>
    </source>
</reference>
<sequence>MSVSEGAAAQLCALVVDDPSSESESESGGQRRWDARVSPLSLPDGMELLMADVCGGSESPSMARKVLAWKRKASAETREGPVPWDQLLVTNSTVESVFSRDVHSPLVKIGLEKYGASVFSKRLGDRRRRGEDDDDESDGEDRGCWADLLRGPPPNSDARFDPSSSDVDALRSAAVTLLDLRRAFVQARRNLKAMGEAAGGAGDDDDGGDGIVPVEPDSQTRLADATMALPGVVAAGVPGAGGYDALFVLYVKGRPTAGGTSDAVRDSIGELWRNWGSSGSKDAHGGETTAPAAGDDGGGVVCPLAVRCGGHGREQGLREENQLQWD</sequence>
<dbReference type="GO" id="GO:0010142">
    <property type="term" value="P:farnesyl diphosphate biosynthetic process, mevalonate pathway"/>
    <property type="evidence" value="ECO:0007669"/>
    <property type="project" value="TreeGrafter"/>
</dbReference>
<dbReference type="EMBL" id="HBKQ01021205">
    <property type="protein sequence ID" value="CAE2237322.1"/>
    <property type="molecule type" value="Transcribed_RNA"/>
</dbReference>
<dbReference type="GO" id="GO:0004631">
    <property type="term" value="F:phosphomevalonate kinase activity"/>
    <property type="evidence" value="ECO:0007669"/>
    <property type="project" value="TreeGrafter"/>
</dbReference>
<keyword evidence="5" id="KW-0067">ATP-binding</keyword>
<dbReference type="GO" id="GO:0005524">
    <property type="term" value="F:ATP binding"/>
    <property type="evidence" value="ECO:0007669"/>
    <property type="project" value="UniProtKB-KW"/>
</dbReference>
<evidence type="ECO:0000256" key="4">
    <source>
        <dbReference type="ARBA" id="ARBA00022777"/>
    </source>
</evidence>
<evidence type="ECO:0000256" key="3">
    <source>
        <dbReference type="ARBA" id="ARBA00022741"/>
    </source>
</evidence>
<keyword evidence="2" id="KW-0808">Transferase</keyword>
<evidence type="ECO:0000256" key="2">
    <source>
        <dbReference type="ARBA" id="ARBA00022679"/>
    </source>
</evidence>
<feature type="region of interest" description="Disordered" evidence="6">
    <location>
        <begin position="278"/>
        <end position="297"/>
    </location>
</feature>
<dbReference type="InterPro" id="IPR035102">
    <property type="entry name" value="Phosphomevalonate_kinase"/>
</dbReference>
<protein>
    <submittedName>
        <fullName evidence="7">Uncharacterized protein</fullName>
    </submittedName>
</protein>
<comment type="pathway">
    <text evidence="1">Isoprenoid biosynthesis; isopentenyl diphosphate biosynthesis via mevalonate pathway.</text>
</comment>
<evidence type="ECO:0000256" key="5">
    <source>
        <dbReference type="ARBA" id="ARBA00022840"/>
    </source>
</evidence>
<proteinExistence type="predicted"/>
<dbReference type="PANTHER" id="PTHR31814">
    <property type="match status" value="1"/>
</dbReference>
<evidence type="ECO:0000256" key="1">
    <source>
        <dbReference type="ARBA" id="ARBA00005092"/>
    </source>
</evidence>
<dbReference type="GO" id="GO:0019287">
    <property type="term" value="P:isopentenyl diphosphate biosynthetic process, mevalonate pathway"/>
    <property type="evidence" value="ECO:0007669"/>
    <property type="project" value="UniProtKB-UniPathway"/>
</dbReference>
<name>A0A6U6ERT3_9STRA</name>
<dbReference type="EMBL" id="HBKQ01021206">
    <property type="protein sequence ID" value="CAE2237324.1"/>
    <property type="molecule type" value="Transcribed_RNA"/>
</dbReference>
<dbReference type="AlphaFoldDB" id="A0A6U6ERT3"/>
<dbReference type="PANTHER" id="PTHR31814:SF2">
    <property type="entry name" value="PHOSPHOMEVALONATE KINASE"/>
    <property type="match status" value="1"/>
</dbReference>
<evidence type="ECO:0000313" key="7">
    <source>
        <dbReference type="EMBL" id="CAE2237322.1"/>
    </source>
</evidence>
<feature type="region of interest" description="Disordered" evidence="6">
    <location>
        <begin position="14"/>
        <end position="37"/>
    </location>
</feature>
<feature type="region of interest" description="Disordered" evidence="6">
    <location>
        <begin position="123"/>
        <end position="165"/>
    </location>
</feature>